<evidence type="ECO:0000313" key="2">
    <source>
        <dbReference type="EMBL" id="CAG5084545.1"/>
    </source>
</evidence>
<keyword evidence="3" id="KW-1185">Reference proteome</keyword>
<sequence length="103" mass="11847">MGYRKTFTDYLDDISTTFANEDDLDSELSVELANRNDEIEGDDAIIDPNNYEPGSKRGNSSDKDSFLTTHFGFSYVLRGSWRNTIITRGPVRPKFIRKTRVKF</sequence>
<gene>
    <name evidence="2" type="ORF">CRYO30217_02494</name>
</gene>
<dbReference type="RefSeq" id="WP_258542722.1">
    <property type="nucleotide sequence ID" value="NZ_OU015584.1"/>
</dbReference>
<organism evidence="2 3">
    <name type="scientific">Parvicella tangerina</name>
    <dbReference type="NCBI Taxonomy" id="2829795"/>
    <lineage>
        <taxon>Bacteria</taxon>
        <taxon>Pseudomonadati</taxon>
        <taxon>Bacteroidota</taxon>
        <taxon>Flavobacteriia</taxon>
        <taxon>Flavobacteriales</taxon>
        <taxon>Parvicellaceae</taxon>
        <taxon>Parvicella</taxon>
    </lineage>
</organism>
<name>A0A916ND47_9FLAO</name>
<protein>
    <submittedName>
        <fullName evidence="2">Uncharacterized protein</fullName>
    </submittedName>
</protein>
<reference evidence="2" key="1">
    <citation type="submission" date="2021-04" db="EMBL/GenBank/DDBJ databases">
        <authorList>
            <person name="Rodrigo-Torres L."/>
            <person name="Arahal R. D."/>
            <person name="Lucena T."/>
        </authorList>
    </citation>
    <scope>NUCLEOTIDE SEQUENCE</scope>
    <source>
        <strain evidence="2">AS29M-1</strain>
    </source>
</reference>
<dbReference type="KEGG" id="ptan:CRYO30217_02494"/>
<dbReference type="AlphaFoldDB" id="A0A916ND47"/>
<accession>A0A916ND47</accession>
<dbReference type="Proteomes" id="UP000683507">
    <property type="component" value="Chromosome"/>
</dbReference>
<evidence type="ECO:0000313" key="3">
    <source>
        <dbReference type="Proteomes" id="UP000683507"/>
    </source>
</evidence>
<evidence type="ECO:0000256" key="1">
    <source>
        <dbReference type="SAM" id="MobiDB-lite"/>
    </source>
</evidence>
<proteinExistence type="predicted"/>
<dbReference type="EMBL" id="OU015584">
    <property type="protein sequence ID" value="CAG5084545.1"/>
    <property type="molecule type" value="Genomic_DNA"/>
</dbReference>
<feature type="region of interest" description="Disordered" evidence="1">
    <location>
        <begin position="39"/>
        <end position="63"/>
    </location>
</feature>